<dbReference type="Proteomes" id="UP000589373">
    <property type="component" value="Unassembled WGS sequence"/>
</dbReference>
<accession>A0A847D7S2</accession>
<dbReference type="GO" id="GO:0016020">
    <property type="term" value="C:membrane"/>
    <property type="evidence" value="ECO:0007669"/>
    <property type="project" value="UniProtKB-SubCell"/>
</dbReference>
<sequence length="169" mass="18934">MTEIMDLLRGQLSKMNVDGSWIFGAVSGGLTIAIPQWIYKSEWSMSHSILIGILIGIKAMEWLVGGRLAKLSPVKKNSSEVAIDSAIRDVIIIGMCAAGYGFDFLFNTGSVIFVIITAAFIYHNFYSLVANIGVLGWEKHFPMWLLNWVDNEIAAKKEKYFPVRNKEEK</sequence>
<feature type="transmembrane region" description="Helical" evidence="6">
    <location>
        <begin position="112"/>
        <end position="137"/>
    </location>
</feature>
<comment type="caution">
    <text evidence="7">The sequence shown here is derived from an EMBL/GenBank/DDBJ whole genome shotgun (WGS) entry which is preliminary data.</text>
</comment>
<feature type="transmembrane region" description="Helical" evidence="6">
    <location>
        <begin position="45"/>
        <end position="65"/>
    </location>
</feature>
<comment type="subcellular location">
    <subcellularLocation>
        <location evidence="1">Membrane</location>
        <topology evidence="1">Multi-pass membrane protein</topology>
    </subcellularLocation>
</comment>
<gene>
    <name evidence="7" type="ORF">GX662_11165</name>
</gene>
<proteinExistence type="inferred from homology"/>
<feature type="transmembrane region" description="Helical" evidence="6">
    <location>
        <begin position="21"/>
        <end position="39"/>
    </location>
</feature>
<dbReference type="AlphaFoldDB" id="A0A847D7S2"/>
<keyword evidence="3 6" id="KW-1133">Transmembrane helix</keyword>
<dbReference type="EMBL" id="JAAZCD010000249">
    <property type="protein sequence ID" value="NLD32796.1"/>
    <property type="molecule type" value="Genomic_DNA"/>
</dbReference>
<organism evidence="7 8">
    <name type="scientific">Trichococcus flocculiformis</name>
    <dbReference type="NCBI Taxonomy" id="82803"/>
    <lineage>
        <taxon>Bacteria</taxon>
        <taxon>Bacillati</taxon>
        <taxon>Bacillota</taxon>
        <taxon>Bacilli</taxon>
        <taxon>Lactobacillales</taxon>
        <taxon>Carnobacteriaceae</taxon>
        <taxon>Trichococcus</taxon>
    </lineage>
</organism>
<evidence type="ECO:0000256" key="3">
    <source>
        <dbReference type="ARBA" id="ARBA00022989"/>
    </source>
</evidence>
<comment type="similarity">
    <text evidence="5">Belongs to the bacteriophage holin family. Cp-1 holin subfamily.</text>
</comment>
<name>A0A847D7S2_9LACT</name>
<evidence type="ECO:0000256" key="4">
    <source>
        <dbReference type="ARBA" id="ARBA00023136"/>
    </source>
</evidence>
<evidence type="ECO:0000256" key="5">
    <source>
        <dbReference type="ARBA" id="ARBA00023600"/>
    </source>
</evidence>
<dbReference type="Pfam" id="PF05105">
    <property type="entry name" value="Phage_holin_4_1"/>
    <property type="match status" value="1"/>
</dbReference>
<evidence type="ECO:0000313" key="8">
    <source>
        <dbReference type="Proteomes" id="UP000589373"/>
    </source>
</evidence>
<keyword evidence="4 6" id="KW-0472">Membrane</keyword>
<keyword evidence="2 6" id="KW-0812">Transmembrane</keyword>
<evidence type="ECO:0000256" key="6">
    <source>
        <dbReference type="SAM" id="Phobius"/>
    </source>
</evidence>
<evidence type="ECO:0000256" key="2">
    <source>
        <dbReference type="ARBA" id="ARBA00022692"/>
    </source>
</evidence>
<dbReference type="InterPro" id="IPR006480">
    <property type="entry name" value="Phage_holin_4_1"/>
</dbReference>
<protein>
    <submittedName>
        <fullName evidence="7">Phage holin family protein</fullName>
    </submittedName>
</protein>
<evidence type="ECO:0000313" key="7">
    <source>
        <dbReference type="EMBL" id="NLD32796.1"/>
    </source>
</evidence>
<reference evidence="7 8" key="1">
    <citation type="journal article" date="2020" name="Biotechnol. Biofuels">
        <title>New insights from the biogas microbiome by comprehensive genome-resolved metagenomics of nearly 1600 species originating from multiple anaerobic digesters.</title>
        <authorList>
            <person name="Campanaro S."/>
            <person name="Treu L."/>
            <person name="Rodriguez-R L.M."/>
            <person name="Kovalovszki A."/>
            <person name="Ziels R.M."/>
            <person name="Maus I."/>
            <person name="Zhu X."/>
            <person name="Kougias P.G."/>
            <person name="Basile A."/>
            <person name="Luo G."/>
            <person name="Schluter A."/>
            <person name="Konstantinidis K.T."/>
            <person name="Angelidaki I."/>
        </authorList>
    </citation>
    <scope>NUCLEOTIDE SEQUENCE [LARGE SCALE GENOMIC DNA]</scope>
    <source>
        <strain evidence="7">AS07pgkLD_105</strain>
    </source>
</reference>
<dbReference type="RefSeq" id="WP_276647804.1">
    <property type="nucleotide sequence ID" value="NZ_JAAZCD010000249.1"/>
</dbReference>
<evidence type="ECO:0000256" key="1">
    <source>
        <dbReference type="ARBA" id="ARBA00004141"/>
    </source>
</evidence>